<organism evidence="1 2">
    <name type="scientific">Aquarana catesbeiana</name>
    <name type="common">American bullfrog</name>
    <name type="synonym">Rana catesbeiana</name>
    <dbReference type="NCBI Taxonomy" id="8400"/>
    <lineage>
        <taxon>Eukaryota</taxon>
        <taxon>Metazoa</taxon>
        <taxon>Chordata</taxon>
        <taxon>Craniata</taxon>
        <taxon>Vertebrata</taxon>
        <taxon>Euteleostomi</taxon>
        <taxon>Amphibia</taxon>
        <taxon>Batrachia</taxon>
        <taxon>Anura</taxon>
        <taxon>Neobatrachia</taxon>
        <taxon>Ranoidea</taxon>
        <taxon>Ranidae</taxon>
        <taxon>Aquarana</taxon>
    </lineage>
</organism>
<sequence length="77" mass="8899">MKAIFYRRRINKPIAVQVWGSKFMCDQFLGQVLLAASPNDPQEEQTLQLHNKDGREAEEMPRRVNVKVVSSDDLLEL</sequence>
<dbReference type="EMBL" id="KV922643">
    <property type="protein sequence ID" value="PIO01536.1"/>
    <property type="molecule type" value="Genomic_DNA"/>
</dbReference>
<protein>
    <submittedName>
        <fullName evidence="1">Uncharacterized protein</fullName>
    </submittedName>
</protein>
<proteinExistence type="predicted"/>
<dbReference type="Proteomes" id="UP000228934">
    <property type="component" value="Unassembled WGS sequence"/>
</dbReference>
<dbReference type="AlphaFoldDB" id="A0A2G9PDX1"/>
<gene>
    <name evidence="1" type="ORF">AB205_0120920</name>
</gene>
<reference evidence="2" key="1">
    <citation type="journal article" date="2017" name="Nat. Commun.">
        <title>The North American bullfrog draft genome provides insight into hormonal regulation of long noncoding RNA.</title>
        <authorList>
            <person name="Hammond S.A."/>
            <person name="Warren R.L."/>
            <person name="Vandervalk B.P."/>
            <person name="Kucuk E."/>
            <person name="Khan H."/>
            <person name="Gibb E.A."/>
            <person name="Pandoh P."/>
            <person name="Kirk H."/>
            <person name="Zhao Y."/>
            <person name="Jones M."/>
            <person name="Mungall A.J."/>
            <person name="Coope R."/>
            <person name="Pleasance S."/>
            <person name="Moore R.A."/>
            <person name="Holt R.A."/>
            <person name="Round J.M."/>
            <person name="Ohora S."/>
            <person name="Walle B.V."/>
            <person name="Veldhoen N."/>
            <person name="Helbing C.C."/>
            <person name="Birol I."/>
        </authorList>
    </citation>
    <scope>NUCLEOTIDE SEQUENCE [LARGE SCALE GENOMIC DNA]</scope>
</reference>
<dbReference type="OrthoDB" id="424753at2759"/>
<accession>A0A2G9PDX1</accession>
<name>A0A2G9PDX1_AQUCT</name>
<evidence type="ECO:0000313" key="2">
    <source>
        <dbReference type="Proteomes" id="UP000228934"/>
    </source>
</evidence>
<keyword evidence="2" id="KW-1185">Reference proteome</keyword>
<evidence type="ECO:0000313" key="1">
    <source>
        <dbReference type="EMBL" id="PIO01536.1"/>
    </source>
</evidence>